<proteinExistence type="predicted"/>
<protein>
    <submittedName>
        <fullName evidence="1">Oxidoreductase</fullName>
    </submittedName>
</protein>
<comment type="caution">
    <text evidence="1">The sequence shown here is derived from an EMBL/GenBank/DDBJ whole genome shotgun (WGS) entry which is preliminary data.</text>
</comment>
<dbReference type="Proteomes" id="UP000664032">
    <property type="component" value="Unassembled WGS sequence"/>
</dbReference>
<dbReference type="EMBL" id="JAFIQS020000002">
    <property type="protein sequence ID" value="KAH9485714.1"/>
    <property type="molecule type" value="Genomic_DNA"/>
</dbReference>
<accession>A0ACB8HDF4</accession>
<evidence type="ECO:0000313" key="1">
    <source>
        <dbReference type="EMBL" id="KAH9485714.1"/>
    </source>
</evidence>
<gene>
    <name evidence="1" type="ORF">JR316_0002627</name>
</gene>
<name>A0ACB8HDF4_PSICU</name>
<reference evidence="1" key="1">
    <citation type="submission" date="2021-10" db="EMBL/GenBank/DDBJ databases">
        <title>Psilocybe cubensis genome.</title>
        <authorList>
            <person name="Mckernan K.J."/>
            <person name="Crawford S."/>
            <person name="Trippe A."/>
            <person name="Kane L.T."/>
            <person name="Mclaughlin S."/>
        </authorList>
    </citation>
    <scope>NUCLEOTIDE SEQUENCE</scope>
    <source>
        <strain evidence="1">MGC-MH-2018</strain>
    </source>
</reference>
<evidence type="ECO:0000313" key="2">
    <source>
        <dbReference type="Proteomes" id="UP000664032"/>
    </source>
</evidence>
<keyword evidence="2" id="KW-1185">Reference proteome</keyword>
<sequence length="356" mass="38652">MNKGNYSVRSRPASTAGVPGTCVTASAPDTNSLALLVAFTSVYLRGQSMVPHLSAIAQSNAALVGGLKGAPVAVFLGGTSGIGQGLAETFARWRNGNAHIIILGRNEAAARDIIAHFPKPTASGASWSHEFIQCDATLMKNVRAAAEKILSKHPKVNYLVMTPGYFSTSGRDETSEGIDKKLAVHYYSRWRLTYDLLPALKKAKEEGEHVRVLSVYSTGYGGPINEDDFGLKKTFSMKNALESAATYNDLMVEAFHERNPGIVFSHAFPGGVSTNLMSSARTPWMRAVAPVVNTLTKPFLVTQDQCAEYLWSGLLNTNIGAYRMGRRGENLGKQGYHGNEKLRQKLWEHSKDATDV</sequence>
<organism evidence="1 2">
    <name type="scientific">Psilocybe cubensis</name>
    <name type="common">Psychedelic mushroom</name>
    <name type="synonym">Stropharia cubensis</name>
    <dbReference type="NCBI Taxonomy" id="181762"/>
    <lineage>
        <taxon>Eukaryota</taxon>
        <taxon>Fungi</taxon>
        <taxon>Dikarya</taxon>
        <taxon>Basidiomycota</taxon>
        <taxon>Agaricomycotina</taxon>
        <taxon>Agaricomycetes</taxon>
        <taxon>Agaricomycetidae</taxon>
        <taxon>Agaricales</taxon>
        <taxon>Agaricineae</taxon>
        <taxon>Strophariaceae</taxon>
        <taxon>Psilocybe</taxon>
    </lineage>
</organism>